<protein>
    <recommendedName>
        <fullName evidence="4">Secreted protein</fullName>
    </recommendedName>
</protein>
<evidence type="ECO:0008006" key="4">
    <source>
        <dbReference type="Google" id="ProtNLM"/>
    </source>
</evidence>
<accession>A0A4Y2CXJ6</accession>
<gene>
    <name evidence="2" type="ORF">AVEN_267717_1</name>
</gene>
<sequence>MPRPDRSQPLVCVACLIHLVLLFNFRALVVEEEVLCGFTVSAFWYKKIDQIQSSDLLCFLFSHSCDRSGVARRYKYSGHHSLRPWWRQNISVFDRVDRKV</sequence>
<feature type="signal peptide" evidence="1">
    <location>
        <begin position="1"/>
        <end position="31"/>
    </location>
</feature>
<proteinExistence type="predicted"/>
<dbReference type="Proteomes" id="UP000499080">
    <property type="component" value="Unassembled WGS sequence"/>
</dbReference>
<dbReference type="EMBL" id="BGPR01000257">
    <property type="protein sequence ID" value="GBM08448.1"/>
    <property type="molecule type" value="Genomic_DNA"/>
</dbReference>
<organism evidence="2 3">
    <name type="scientific">Araneus ventricosus</name>
    <name type="common">Orbweaver spider</name>
    <name type="synonym">Epeira ventricosa</name>
    <dbReference type="NCBI Taxonomy" id="182803"/>
    <lineage>
        <taxon>Eukaryota</taxon>
        <taxon>Metazoa</taxon>
        <taxon>Ecdysozoa</taxon>
        <taxon>Arthropoda</taxon>
        <taxon>Chelicerata</taxon>
        <taxon>Arachnida</taxon>
        <taxon>Araneae</taxon>
        <taxon>Araneomorphae</taxon>
        <taxon>Entelegynae</taxon>
        <taxon>Araneoidea</taxon>
        <taxon>Araneidae</taxon>
        <taxon>Araneus</taxon>
    </lineage>
</organism>
<evidence type="ECO:0000313" key="2">
    <source>
        <dbReference type="EMBL" id="GBM08448.1"/>
    </source>
</evidence>
<name>A0A4Y2CXJ6_ARAVE</name>
<evidence type="ECO:0000313" key="3">
    <source>
        <dbReference type="Proteomes" id="UP000499080"/>
    </source>
</evidence>
<evidence type="ECO:0000256" key="1">
    <source>
        <dbReference type="SAM" id="SignalP"/>
    </source>
</evidence>
<feature type="chain" id="PRO_5021432149" description="Secreted protein" evidence="1">
    <location>
        <begin position="32"/>
        <end position="100"/>
    </location>
</feature>
<comment type="caution">
    <text evidence="2">The sequence shown here is derived from an EMBL/GenBank/DDBJ whole genome shotgun (WGS) entry which is preliminary data.</text>
</comment>
<reference evidence="2 3" key="1">
    <citation type="journal article" date="2019" name="Sci. Rep.">
        <title>Orb-weaving spider Araneus ventricosus genome elucidates the spidroin gene catalogue.</title>
        <authorList>
            <person name="Kono N."/>
            <person name="Nakamura H."/>
            <person name="Ohtoshi R."/>
            <person name="Moran D.A.P."/>
            <person name="Shinohara A."/>
            <person name="Yoshida Y."/>
            <person name="Fujiwara M."/>
            <person name="Mori M."/>
            <person name="Tomita M."/>
            <person name="Arakawa K."/>
        </authorList>
    </citation>
    <scope>NUCLEOTIDE SEQUENCE [LARGE SCALE GENOMIC DNA]</scope>
</reference>
<keyword evidence="3" id="KW-1185">Reference proteome</keyword>
<keyword evidence="1" id="KW-0732">Signal</keyword>
<dbReference type="AlphaFoldDB" id="A0A4Y2CXJ6"/>